<evidence type="ECO:0000259" key="3">
    <source>
        <dbReference type="SMART" id="SM01379"/>
    </source>
</evidence>
<dbReference type="InterPro" id="IPR031320">
    <property type="entry name" value="GAGE"/>
</dbReference>
<comment type="similarity">
    <text evidence="1">Belongs to the GAGE family.</text>
</comment>
<evidence type="ECO:0000256" key="2">
    <source>
        <dbReference type="SAM" id="MobiDB-lite"/>
    </source>
</evidence>
<dbReference type="Proteomes" id="UP001652662">
    <property type="component" value="Chromosome X"/>
</dbReference>
<name>A0ABM4N3D6_EQUPR</name>
<feature type="domain" description="GAGE" evidence="3">
    <location>
        <begin position="25"/>
        <end position="138"/>
    </location>
</feature>
<evidence type="ECO:0000313" key="4">
    <source>
        <dbReference type="Proteomes" id="UP001652662"/>
    </source>
</evidence>
<feature type="region of interest" description="Disordered" evidence="2">
    <location>
        <begin position="1"/>
        <end position="87"/>
    </location>
</feature>
<organism evidence="4 5">
    <name type="scientific">Equus przewalskii</name>
    <name type="common">Przewalski's horse</name>
    <name type="synonym">Equus caballus przewalskii</name>
    <dbReference type="NCBI Taxonomy" id="9798"/>
    <lineage>
        <taxon>Eukaryota</taxon>
        <taxon>Metazoa</taxon>
        <taxon>Chordata</taxon>
        <taxon>Craniata</taxon>
        <taxon>Vertebrata</taxon>
        <taxon>Euteleostomi</taxon>
        <taxon>Mammalia</taxon>
        <taxon>Eutheria</taxon>
        <taxon>Laurasiatheria</taxon>
        <taxon>Perissodactyla</taxon>
        <taxon>Equidae</taxon>
        <taxon>Equus</taxon>
    </lineage>
</organism>
<dbReference type="PANTHER" id="PTHR14047">
    <property type="entry name" value="P ANTIGEN FAMILY MEMBER 5-RELATED"/>
    <property type="match status" value="1"/>
</dbReference>
<dbReference type="Pfam" id="PF05831">
    <property type="entry name" value="GAGE"/>
    <property type="match status" value="1"/>
</dbReference>
<gene>
    <name evidence="5" type="primary">LOC139080863</name>
</gene>
<sequence length="138" mass="15576">MPWACGCVPKMGSAPSRVPREERAVSPRGSSSLLPSERENRRRPYGKAQKLSDEQPQQEKPSTESQNITPGQERDDDGAPVVDGNGWRKKNHYEWRRCMCELALQKTGGTRRDGPDVKRKFLTNLEPSKMPEVGMLLI</sequence>
<protein>
    <submittedName>
        <fullName evidence="5">P antigen family member 3-like</fullName>
    </submittedName>
</protein>
<proteinExistence type="inferred from homology"/>
<dbReference type="SMART" id="SM01379">
    <property type="entry name" value="GAGE"/>
    <property type="match status" value="1"/>
</dbReference>
<evidence type="ECO:0000256" key="1">
    <source>
        <dbReference type="ARBA" id="ARBA00007043"/>
    </source>
</evidence>
<dbReference type="RefSeq" id="XP_070459462.1">
    <property type="nucleotide sequence ID" value="XM_070603361.1"/>
</dbReference>
<feature type="compositionally biased region" description="Polar residues" evidence="2">
    <location>
        <begin position="54"/>
        <end position="70"/>
    </location>
</feature>
<reference evidence="5" key="1">
    <citation type="submission" date="2025-08" db="UniProtKB">
        <authorList>
            <consortium name="RefSeq"/>
        </authorList>
    </citation>
    <scope>IDENTIFICATION</scope>
    <source>
        <tissue evidence="5">Blood</tissue>
    </source>
</reference>
<accession>A0ABM4N3D6</accession>
<dbReference type="InterPro" id="IPR008625">
    <property type="entry name" value="GAGE_fam"/>
</dbReference>
<dbReference type="GeneID" id="139080863"/>
<keyword evidence="4" id="KW-1185">Reference proteome</keyword>
<evidence type="ECO:0000313" key="5">
    <source>
        <dbReference type="RefSeq" id="XP_070459462.1"/>
    </source>
</evidence>